<feature type="transmembrane region" description="Helical" evidence="8">
    <location>
        <begin position="101"/>
        <end position="119"/>
    </location>
</feature>
<feature type="transmembrane region" description="Helical" evidence="8">
    <location>
        <begin position="332"/>
        <end position="352"/>
    </location>
</feature>
<feature type="transmembrane region" description="Helical" evidence="8">
    <location>
        <begin position="227"/>
        <end position="248"/>
    </location>
</feature>
<evidence type="ECO:0000256" key="4">
    <source>
        <dbReference type="ARBA" id="ARBA00022679"/>
    </source>
</evidence>
<evidence type="ECO:0000256" key="7">
    <source>
        <dbReference type="ARBA" id="ARBA00023136"/>
    </source>
</evidence>
<evidence type="ECO:0000256" key="8">
    <source>
        <dbReference type="SAM" id="Phobius"/>
    </source>
</evidence>
<feature type="transmembrane region" description="Helical" evidence="8">
    <location>
        <begin position="156"/>
        <end position="173"/>
    </location>
</feature>
<evidence type="ECO:0000256" key="5">
    <source>
        <dbReference type="ARBA" id="ARBA00022692"/>
    </source>
</evidence>
<evidence type="ECO:0000256" key="1">
    <source>
        <dbReference type="ARBA" id="ARBA00004651"/>
    </source>
</evidence>
<feature type="transmembrane region" description="Helical" evidence="8">
    <location>
        <begin position="392"/>
        <end position="412"/>
    </location>
</feature>
<dbReference type="PANTHER" id="PTHR33908">
    <property type="entry name" value="MANNOSYLTRANSFERASE YKCB-RELATED"/>
    <property type="match status" value="1"/>
</dbReference>
<feature type="transmembrane region" description="Helical" evidence="8">
    <location>
        <begin position="424"/>
        <end position="443"/>
    </location>
</feature>
<feature type="transmembrane region" description="Helical" evidence="8">
    <location>
        <begin position="185"/>
        <end position="207"/>
    </location>
</feature>
<dbReference type="GO" id="GO:0010041">
    <property type="term" value="P:response to iron(III) ion"/>
    <property type="evidence" value="ECO:0007669"/>
    <property type="project" value="TreeGrafter"/>
</dbReference>
<dbReference type="OrthoDB" id="9810951at2"/>
<organism evidence="10 11">
    <name type="scientific">Rhodovarius crocodyli</name>
    <dbReference type="NCBI Taxonomy" id="1979269"/>
    <lineage>
        <taxon>Bacteria</taxon>
        <taxon>Pseudomonadati</taxon>
        <taxon>Pseudomonadota</taxon>
        <taxon>Alphaproteobacteria</taxon>
        <taxon>Acetobacterales</taxon>
        <taxon>Roseomonadaceae</taxon>
        <taxon>Rhodovarius</taxon>
    </lineage>
</organism>
<dbReference type="PANTHER" id="PTHR33908:SF3">
    <property type="entry name" value="UNDECAPRENYL PHOSPHATE-ALPHA-4-AMINO-4-DEOXY-L-ARABINOSE ARABINOSYL TRANSFERASE"/>
    <property type="match status" value="1"/>
</dbReference>
<accession>A0A437M2H1</accession>
<dbReference type="Proteomes" id="UP000282957">
    <property type="component" value="Unassembled WGS sequence"/>
</dbReference>
<dbReference type="RefSeq" id="WP_127789533.1">
    <property type="nucleotide sequence ID" value="NZ_SACL01000009.1"/>
</dbReference>
<name>A0A437M2H1_9PROT</name>
<dbReference type="InterPro" id="IPR038731">
    <property type="entry name" value="RgtA/B/C-like"/>
</dbReference>
<protein>
    <submittedName>
        <fullName evidence="10">Phospholipid carrier-dependent glycosyltransferase</fullName>
    </submittedName>
</protein>
<proteinExistence type="predicted"/>
<evidence type="ECO:0000256" key="6">
    <source>
        <dbReference type="ARBA" id="ARBA00022989"/>
    </source>
</evidence>
<keyword evidence="2" id="KW-1003">Cell membrane</keyword>
<comment type="subcellular location">
    <subcellularLocation>
        <location evidence="1">Cell membrane</location>
        <topology evidence="1">Multi-pass membrane protein</topology>
    </subcellularLocation>
</comment>
<evidence type="ECO:0000259" key="9">
    <source>
        <dbReference type="Pfam" id="PF13231"/>
    </source>
</evidence>
<feature type="domain" description="Glycosyltransferase RgtA/B/C/D-like" evidence="9">
    <location>
        <begin position="99"/>
        <end position="242"/>
    </location>
</feature>
<feature type="transmembrane region" description="Helical" evidence="8">
    <location>
        <begin position="364"/>
        <end position="385"/>
    </location>
</feature>
<dbReference type="Pfam" id="PF13231">
    <property type="entry name" value="PMT_2"/>
    <property type="match status" value="1"/>
</dbReference>
<dbReference type="GO" id="GO:0016763">
    <property type="term" value="F:pentosyltransferase activity"/>
    <property type="evidence" value="ECO:0007669"/>
    <property type="project" value="TreeGrafter"/>
</dbReference>
<evidence type="ECO:0000256" key="3">
    <source>
        <dbReference type="ARBA" id="ARBA00022676"/>
    </source>
</evidence>
<feature type="transmembrane region" description="Helical" evidence="8">
    <location>
        <begin position="278"/>
        <end position="296"/>
    </location>
</feature>
<dbReference type="AlphaFoldDB" id="A0A437M2H1"/>
<dbReference type="InterPro" id="IPR050297">
    <property type="entry name" value="LipidA_mod_glycosyltrf_83"/>
</dbReference>
<gene>
    <name evidence="10" type="ORF">EOD42_20945</name>
</gene>
<reference evidence="10 11" key="1">
    <citation type="submission" date="2019-01" db="EMBL/GenBank/DDBJ databases">
        <authorList>
            <person name="Chen W.-M."/>
        </authorList>
    </citation>
    <scope>NUCLEOTIDE SEQUENCE [LARGE SCALE GENOMIC DNA]</scope>
    <source>
        <strain evidence="10 11">CCP-6</strain>
    </source>
</reference>
<dbReference type="EMBL" id="SACL01000009">
    <property type="protein sequence ID" value="RVT91786.1"/>
    <property type="molecule type" value="Genomic_DNA"/>
</dbReference>
<keyword evidence="3" id="KW-0328">Glycosyltransferase</keyword>
<keyword evidence="6 8" id="KW-1133">Transmembrane helix</keyword>
<dbReference type="GO" id="GO:0005886">
    <property type="term" value="C:plasma membrane"/>
    <property type="evidence" value="ECO:0007669"/>
    <property type="project" value="UniProtKB-SubCell"/>
</dbReference>
<keyword evidence="7 8" id="KW-0472">Membrane</keyword>
<keyword evidence="11" id="KW-1185">Reference proteome</keyword>
<comment type="caution">
    <text evidence="10">The sequence shown here is derived from an EMBL/GenBank/DDBJ whole genome shotgun (WGS) entry which is preliminary data.</text>
</comment>
<keyword evidence="5 8" id="KW-0812">Transmembrane</keyword>
<feature type="transmembrane region" description="Helical" evidence="8">
    <location>
        <begin position="20"/>
        <end position="40"/>
    </location>
</feature>
<keyword evidence="4 10" id="KW-0808">Transferase</keyword>
<evidence type="ECO:0000313" key="10">
    <source>
        <dbReference type="EMBL" id="RVT91786.1"/>
    </source>
</evidence>
<sequence length="555" mass="60053">MQLSDTFARGEALATRRPRLALILLCLCLYLPGFFTIPALDRDEARFAQASRQMLDSGDYVRMRVGEEDRNKKPVGIHWAQTAAVHALEAVGVPEARRQIWAYRIPSMLGAILAVLATFQLGRALVGRRAALLAGALLAGCMVLVVETHIAKTDAALLATVAAAMGLFGMAYLRPGAFTARQAAGFWAVLGVSILLKGPIGPMVPLLTGITLAVMDRGAPWLRALRLAWGIPLMIAIAAPWMVAIGIATEGRFFAEAVGNDMIAKVGSGEEKHWGPPGFYILTFIIAAFPTAWLAMPALRHAWLQRSLPATRFLLAWLVPSWLLFEAVQTKLPHYTLPLFPALMLLIAHWALDPLRLAPPRWMLWAMRALLVGVALGLGIVAPVAGYLMGGYVVRTSLFALPAGLLLAWAVLAATRNGNWARGAVLGVVLAVPVYVSVLELTLPRIEAMWISPRLGDTLERVAPGLPARDFGMLGHAEPSVLFRVGAEVRLLPDAAAAVDFLTDGRVVAVAHRQEAAFQAEAARRGLRLSEIANLDGYNYSRGRPVTLLLYRKAP</sequence>
<evidence type="ECO:0000256" key="2">
    <source>
        <dbReference type="ARBA" id="ARBA00022475"/>
    </source>
</evidence>
<feature type="transmembrane region" description="Helical" evidence="8">
    <location>
        <begin position="131"/>
        <end position="150"/>
    </location>
</feature>
<dbReference type="GO" id="GO:0009103">
    <property type="term" value="P:lipopolysaccharide biosynthetic process"/>
    <property type="evidence" value="ECO:0007669"/>
    <property type="project" value="TreeGrafter"/>
</dbReference>
<evidence type="ECO:0000313" key="11">
    <source>
        <dbReference type="Proteomes" id="UP000282957"/>
    </source>
</evidence>